<dbReference type="EMBL" id="JADYTN010000027">
    <property type="protein sequence ID" value="MCF2564552.1"/>
    <property type="molecule type" value="Genomic_DNA"/>
</dbReference>
<keyword evidence="5" id="KW-1185">Reference proteome</keyword>
<keyword evidence="2" id="KW-0812">Transmembrane</keyword>
<keyword evidence="2" id="KW-0472">Membrane</keyword>
<reference evidence="4 5" key="1">
    <citation type="submission" date="2020-12" db="EMBL/GenBank/DDBJ databases">
        <title>Whole genome sequences of gut porcine anaerobes.</title>
        <authorList>
            <person name="Kubasova T."/>
            <person name="Jahodarova E."/>
            <person name="Rychlik I."/>
        </authorList>
    </citation>
    <scope>NUCLEOTIDE SEQUENCE [LARGE SCALE GENOMIC DNA]</scope>
    <source>
        <strain evidence="4 5">An925</strain>
    </source>
</reference>
<sequence>MPIIKCPECGRQVSSLAATCPSCGVAIAGNIVKCPHCGEIVLANQNVCPNCHTNIALKSQQDPIAAKNPSGSHRVAVGQPSVQSTVGKQGNQTGAPASDNAAEEQPNHSKSWKLLLASFLIALSIIFVGWYFYNKTQQDNETAAYENAMESNELAVLQNYLDMYPEAPQERRDSIMAHIDILKQIDNDWYNALASQSAYALERYIQEHPESVHATEARIKIDSLDWVSAVTQNTLESYKKYIEKHADGEYIDDAKTNFEKCSSMQVSSADIEMVSGLVRAYCANSANRELLASRGVDLTNADITFADDWEVKKVENETTGEMDYHVSVTMQAVQRDASHSQTLRFTATIAAGRLTDVHVQ</sequence>
<evidence type="ECO:0000256" key="1">
    <source>
        <dbReference type="SAM" id="MobiDB-lite"/>
    </source>
</evidence>
<evidence type="ECO:0000313" key="4">
    <source>
        <dbReference type="EMBL" id="MCF2564552.1"/>
    </source>
</evidence>
<name>A0ABS9CII3_9BACT</name>
<proteinExistence type="predicted"/>
<accession>A0ABS9CII3</accession>
<feature type="transmembrane region" description="Helical" evidence="2">
    <location>
        <begin position="114"/>
        <end position="133"/>
    </location>
</feature>
<evidence type="ECO:0000256" key="2">
    <source>
        <dbReference type="SAM" id="Phobius"/>
    </source>
</evidence>
<dbReference type="Pfam" id="PF12773">
    <property type="entry name" value="DZR"/>
    <property type="match status" value="1"/>
</dbReference>
<evidence type="ECO:0000313" key="5">
    <source>
        <dbReference type="Proteomes" id="UP001200470"/>
    </source>
</evidence>
<protein>
    <submittedName>
        <fullName evidence="4">Zinc ribbon domain-containing protein</fullName>
    </submittedName>
</protein>
<gene>
    <name evidence="4" type="ORF">I6E12_10590</name>
</gene>
<organism evidence="4 5">
    <name type="scientific">Xylanibacter brevis</name>
    <dbReference type="NCBI Taxonomy" id="83231"/>
    <lineage>
        <taxon>Bacteria</taxon>
        <taxon>Pseudomonadati</taxon>
        <taxon>Bacteroidota</taxon>
        <taxon>Bacteroidia</taxon>
        <taxon>Bacteroidales</taxon>
        <taxon>Prevotellaceae</taxon>
        <taxon>Xylanibacter</taxon>
    </lineage>
</organism>
<feature type="region of interest" description="Disordered" evidence="1">
    <location>
        <begin position="64"/>
        <end position="104"/>
    </location>
</feature>
<comment type="caution">
    <text evidence="4">The sequence shown here is derived from an EMBL/GenBank/DDBJ whole genome shotgun (WGS) entry which is preliminary data.</text>
</comment>
<dbReference type="InterPro" id="IPR025874">
    <property type="entry name" value="DZR"/>
</dbReference>
<feature type="domain" description="DZANK-type" evidence="3">
    <location>
        <begin position="6"/>
        <end position="51"/>
    </location>
</feature>
<evidence type="ECO:0000259" key="3">
    <source>
        <dbReference type="Pfam" id="PF12773"/>
    </source>
</evidence>
<dbReference type="Proteomes" id="UP001200470">
    <property type="component" value="Unassembled WGS sequence"/>
</dbReference>
<keyword evidence="2" id="KW-1133">Transmembrane helix</keyword>
<dbReference type="RefSeq" id="WP_301638503.1">
    <property type="nucleotide sequence ID" value="NZ_JADYTN010000027.1"/>
</dbReference>
<feature type="compositionally biased region" description="Polar residues" evidence="1">
    <location>
        <begin position="80"/>
        <end position="95"/>
    </location>
</feature>